<dbReference type="PANTHER" id="PTHR35790">
    <property type="entry name" value="HTH-TYPE TRANSCRIPTIONAL REGULATOR PCHR"/>
    <property type="match status" value="1"/>
</dbReference>
<dbReference type="PANTHER" id="PTHR35790:SF4">
    <property type="entry name" value="HTH-TYPE TRANSCRIPTIONAL REGULATOR PCHR"/>
    <property type="match status" value="1"/>
</dbReference>
<name>A0A4Y9M167_9BRAD</name>
<gene>
    <name evidence="5" type="ORF">E4K65_12125</name>
</gene>
<evidence type="ECO:0000259" key="4">
    <source>
        <dbReference type="PROSITE" id="PS50995"/>
    </source>
</evidence>
<keyword evidence="2" id="KW-0238">DNA-binding</keyword>
<dbReference type="EMBL" id="SPQT01000004">
    <property type="protein sequence ID" value="TFV48827.1"/>
    <property type="molecule type" value="Genomic_DNA"/>
</dbReference>
<dbReference type="InterPro" id="IPR052067">
    <property type="entry name" value="Metal_resp_HTH_trans_reg"/>
</dbReference>
<dbReference type="InterPro" id="IPR036390">
    <property type="entry name" value="WH_DNA-bd_sf"/>
</dbReference>
<dbReference type="Pfam" id="PF12802">
    <property type="entry name" value="MarR_2"/>
    <property type="match status" value="1"/>
</dbReference>
<feature type="domain" description="HTH marR-type" evidence="4">
    <location>
        <begin position="25"/>
        <end position="158"/>
    </location>
</feature>
<sequence length="167" mass="18667">MPSTKQLTVNDAPPKRPQHYGILAQEHVAMLVSNIGARLLRGTTAYYRSAFDLSLTEWRILMVLNSTQSLNVGELSGAADLDKAAVSRSLVLLEERKLISVEQTRTRGRAAFAKLTAEGRKLSEKLLEISRERETRLLQSFSPADREHLKALLQQLSQALAGVDWDR</sequence>
<dbReference type="Proteomes" id="UP000297966">
    <property type="component" value="Unassembled WGS sequence"/>
</dbReference>
<dbReference type="GO" id="GO:0003700">
    <property type="term" value="F:DNA-binding transcription factor activity"/>
    <property type="evidence" value="ECO:0007669"/>
    <property type="project" value="InterPro"/>
</dbReference>
<evidence type="ECO:0000256" key="3">
    <source>
        <dbReference type="ARBA" id="ARBA00023163"/>
    </source>
</evidence>
<evidence type="ECO:0000256" key="1">
    <source>
        <dbReference type="ARBA" id="ARBA00023015"/>
    </source>
</evidence>
<keyword evidence="1" id="KW-0805">Transcription regulation</keyword>
<keyword evidence="3" id="KW-0804">Transcription</keyword>
<reference evidence="5 6" key="1">
    <citation type="submission" date="2019-03" db="EMBL/GenBank/DDBJ databases">
        <title>Bradyrhizobium diversity isolated from nodules of Chamaecrista fasciculata.</title>
        <authorList>
            <person name="Klepa M.S."/>
            <person name="Urquiaga M.O."/>
            <person name="Hungria M."/>
            <person name="Delamuta J.R."/>
        </authorList>
    </citation>
    <scope>NUCLEOTIDE SEQUENCE [LARGE SCALE GENOMIC DNA]</scope>
    <source>
        <strain evidence="5 6">CNPSo 3448</strain>
    </source>
</reference>
<accession>A0A4Y9M167</accession>
<evidence type="ECO:0000313" key="6">
    <source>
        <dbReference type="Proteomes" id="UP000297966"/>
    </source>
</evidence>
<dbReference type="InterPro" id="IPR000835">
    <property type="entry name" value="HTH_MarR-typ"/>
</dbReference>
<dbReference type="SUPFAM" id="SSF46785">
    <property type="entry name" value="Winged helix' DNA-binding domain"/>
    <property type="match status" value="1"/>
</dbReference>
<protein>
    <submittedName>
        <fullName evidence="5">MarR family transcriptional regulator</fullName>
    </submittedName>
</protein>
<dbReference type="GO" id="GO:0003677">
    <property type="term" value="F:DNA binding"/>
    <property type="evidence" value="ECO:0007669"/>
    <property type="project" value="UniProtKB-KW"/>
</dbReference>
<dbReference type="RefSeq" id="WP_025576577.1">
    <property type="nucleotide sequence ID" value="NZ_JBIYER010000001.1"/>
</dbReference>
<keyword evidence="6" id="KW-1185">Reference proteome</keyword>
<dbReference type="OrthoDB" id="8906692at2"/>
<dbReference type="PROSITE" id="PS50995">
    <property type="entry name" value="HTH_MARR_2"/>
    <property type="match status" value="1"/>
</dbReference>
<evidence type="ECO:0000313" key="5">
    <source>
        <dbReference type="EMBL" id="TFV48827.1"/>
    </source>
</evidence>
<dbReference type="Gene3D" id="1.10.10.10">
    <property type="entry name" value="Winged helix-like DNA-binding domain superfamily/Winged helix DNA-binding domain"/>
    <property type="match status" value="1"/>
</dbReference>
<organism evidence="5 6">
    <name type="scientific">Bradyrhizobium niftali</name>
    <dbReference type="NCBI Taxonomy" id="2560055"/>
    <lineage>
        <taxon>Bacteria</taxon>
        <taxon>Pseudomonadati</taxon>
        <taxon>Pseudomonadota</taxon>
        <taxon>Alphaproteobacteria</taxon>
        <taxon>Hyphomicrobiales</taxon>
        <taxon>Nitrobacteraceae</taxon>
        <taxon>Bradyrhizobium</taxon>
    </lineage>
</organism>
<comment type="caution">
    <text evidence="5">The sequence shown here is derived from an EMBL/GenBank/DDBJ whole genome shotgun (WGS) entry which is preliminary data.</text>
</comment>
<proteinExistence type="predicted"/>
<dbReference type="InterPro" id="IPR036388">
    <property type="entry name" value="WH-like_DNA-bd_sf"/>
</dbReference>
<dbReference type="AlphaFoldDB" id="A0A4Y9M167"/>
<evidence type="ECO:0000256" key="2">
    <source>
        <dbReference type="ARBA" id="ARBA00023125"/>
    </source>
</evidence>
<dbReference type="SMART" id="SM00347">
    <property type="entry name" value="HTH_MARR"/>
    <property type="match status" value="1"/>
</dbReference>